<dbReference type="Gene3D" id="2.60.120.10">
    <property type="entry name" value="Jelly Rolls"/>
    <property type="match status" value="1"/>
</dbReference>
<dbReference type="AlphaFoldDB" id="A0AB39BUQ3"/>
<dbReference type="SUPFAM" id="SSF51182">
    <property type="entry name" value="RmlC-like cupins"/>
    <property type="match status" value="1"/>
</dbReference>
<protein>
    <submittedName>
        <fullName evidence="1">Cupin</fullName>
    </submittedName>
</protein>
<accession>A0AB39BUQ3</accession>
<name>A0AB39BUQ3_9BACI</name>
<dbReference type="EMBL" id="CP162551">
    <property type="protein sequence ID" value="XDI37661.1"/>
    <property type="molecule type" value="Genomic_DNA"/>
</dbReference>
<reference evidence="1" key="1">
    <citation type="submission" date="2024-07" db="EMBL/GenBank/DDBJ databases">
        <title>Identification and characteristics of an arsenic-resistant bacterial isolate, which belongs to a novel species.</title>
        <authorList>
            <person name="Juszczyk A."/>
            <person name="Kowalczyk A."/>
            <person name="Was K."/>
            <person name="Kosowicz W."/>
            <person name="Budzyn A."/>
            <person name="Latowski D."/>
        </authorList>
    </citation>
    <scope>NUCLEOTIDE SEQUENCE</scope>
    <source>
        <strain evidence="1">As8PL</strain>
    </source>
</reference>
<gene>
    <name evidence="1" type="ORF">AB3N04_04905</name>
</gene>
<evidence type="ECO:0000313" key="1">
    <source>
        <dbReference type="EMBL" id="XDI37661.1"/>
    </source>
</evidence>
<proteinExistence type="predicted"/>
<sequence>MIIYRFDKEVGKQVTHFDSNFIISKISRLDQPAQIGCMHLEIGGLIGFHQANVPQLLLIVEGEGWVRSDTEEEVKVQKGDAVFWEKGEGHETGTHEGLVAIAIESEALNPSEFMVERG</sequence>
<organism evidence="1">
    <name type="scientific">Alkalihalophilus sp. As8PL</name>
    <dbReference type="NCBI Taxonomy" id="3237103"/>
    <lineage>
        <taxon>Bacteria</taxon>
        <taxon>Bacillati</taxon>
        <taxon>Bacillota</taxon>
        <taxon>Bacilli</taxon>
        <taxon>Bacillales</taxon>
        <taxon>Bacillaceae</taxon>
        <taxon>Alkalihalophilus</taxon>
    </lineage>
</organism>
<dbReference type="RefSeq" id="WP_368504991.1">
    <property type="nucleotide sequence ID" value="NZ_CP162551.1"/>
</dbReference>
<dbReference type="InterPro" id="IPR011051">
    <property type="entry name" value="RmlC_Cupin_sf"/>
</dbReference>
<dbReference type="InterPro" id="IPR014710">
    <property type="entry name" value="RmlC-like_jellyroll"/>
</dbReference>